<dbReference type="PANTHER" id="PTHR43398">
    <property type="entry name" value="DOLICHOL-PHOSPHATE MANNOSYLTRANSFERASE SUBUNIT 1"/>
    <property type="match status" value="1"/>
</dbReference>
<evidence type="ECO:0000256" key="2">
    <source>
        <dbReference type="ARBA" id="ARBA00022676"/>
    </source>
</evidence>
<feature type="domain" description="Glycosyltransferase 2-like" evidence="5">
    <location>
        <begin position="4"/>
        <end position="171"/>
    </location>
</feature>
<evidence type="ECO:0000313" key="7">
    <source>
        <dbReference type="EMBL" id="TBU02845.1"/>
    </source>
</evidence>
<dbReference type="Proteomes" id="UP000292362">
    <property type="component" value="Unassembled WGS sequence"/>
</dbReference>
<dbReference type="Pfam" id="PF00535">
    <property type="entry name" value="Glycos_transf_2"/>
    <property type="match status" value="1"/>
</dbReference>
<dbReference type="InterPro" id="IPR039528">
    <property type="entry name" value="DPM1-like"/>
</dbReference>
<evidence type="ECO:0000313" key="6">
    <source>
        <dbReference type="EMBL" id="TBU02394.1"/>
    </source>
</evidence>
<comment type="catalytic activity">
    <reaction evidence="4">
        <text>a di-trans,poly-cis-dolichyl phosphate + GDP-alpha-D-mannose = a di-trans,poly-cis-dolichyl beta-D-mannosyl phosphate + GDP</text>
        <dbReference type="Rhea" id="RHEA:21184"/>
        <dbReference type="Rhea" id="RHEA-COMP:19498"/>
        <dbReference type="Rhea" id="RHEA-COMP:19501"/>
        <dbReference type="ChEBI" id="CHEBI:57527"/>
        <dbReference type="ChEBI" id="CHEBI:57683"/>
        <dbReference type="ChEBI" id="CHEBI:58189"/>
        <dbReference type="ChEBI" id="CHEBI:58211"/>
    </reaction>
</comment>
<dbReference type="GO" id="GO:0035269">
    <property type="term" value="P:protein O-linked glycosylation via mannose"/>
    <property type="evidence" value="ECO:0007669"/>
    <property type="project" value="TreeGrafter"/>
</dbReference>
<gene>
    <name evidence="7" type="ORF">CWI37_0405p0030</name>
    <name evidence="6" type="ORF">CWI37_0491p0020</name>
    <name evidence="8" type="ORF">CWI38_0015p0040</name>
</gene>
<reference evidence="9 10" key="1">
    <citation type="submission" date="2017-12" db="EMBL/GenBank/DDBJ databases">
        <authorList>
            <person name="Pombert J.-F."/>
            <person name="Haag K.L."/>
            <person name="Ebert D."/>
        </authorList>
    </citation>
    <scope>NUCLEOTIDE SEQUENCE [LARGE SCALE GENOMIC DNA]</scope>
    <source>
        <strain evidence="6">FI-OER-3-3</strain>
        <strain evidence="8">IL-G-3</strain>
    </source>
</reference>
<dbReference type="GO" id="GO:0006506">
    <property type="term" value="P:GPI anchor biosynthetic process"/>
    <property type="evidence" value="ECO:0007669"/>
    <property type="project" value="TreeGrafter"/>
</dbReference>
<dbReference type="UniPathway" id="UPA00378"/>
<dbReference type="VEuPathDB" id="MicrosporidiaDB:CWI38_0015p0040"/>
<dbReference type="EMBL" id="PITJ01000491">
    <property type="protein sequence ID" value="TBU02394.1"/>
    <property type="molecule type" value="Genomic_DNA"/>
</dbReference>
<name>A0A4Q9L4J4_9MICR</name>
<evidence type="ECO:0000259" key="5">
    <source>
        <dbReference type="Pfam" id="PF00535"/>
    </source>
</evidence>
<comment type="caution">
    <text evidence="6">The sequence shown here is derived from an EMBL/GenBank/DDBJ whole genome shotgun (WGS) entry which is preliminary data.</text>
</comment>
<evidence type="ECO:0000313" key="8">
    <source>
        <dbReference type="EMBL" id="TBU20856.1"/>
    </source>
</evidence>
<keyword evidence="2 4" id="KW-0328">Glycosyltransferase</keyword>
<accession>A0A4Q9L4J4</accession>
<evidence type="ECO:0000256" key="3">
    <source>
        <dbReference type="ARBA" id="ARBA00022679"/>
    </source>
</evidence>
<dbReference type="SUPFAM" id="SSF53448">
    <property type="entry name" value="Nucleotide-diphospho-sugar transferases"/>
    <property type="match status" value="1"/>
</dbReference>
<comment type="similarity">
    <text evidence="1 4">Belongs to the glycosyltransferase 2 family.</text>
</comment>
<dbReference type="GO" id="GO:0005789">
    <property type="term" value="C:endoplasmic reticulum membrane"/>
    <property type="evidence" value="ECO:0007669"/>
    <property type="project" value="TreeGrafter"/>
</dbReference>
<evidence type="ECO:0000256" key="4">
    <source>
        <dbReference type="RuleBase" id="RU365083"/>
    </source>
</evidence>
<sequence>MYEIILPTYNEEENIQSVLYMIHETFKEINMDYKILMVDDNSKDNTFEKAIKMKQMVNVEILQREGKLGLGSAYKHALKYTKAKFIFIMDADMSHNPFYMKDMIEKQKINDCDIVIGTRYLKNERSGVSGWSFYRKLISRGANNLARILLNLKVSDVTGSYRLYKRNILKSLIDKVESDGFSYQMEVLYWAQRNKFSIEECPIVFVDRISGSSKMGLNEIIKFFFKIVILFFKI</sequence>
<dbReference type="GO" id="GO:0006488">
    <property type="term" value="P:dolichol-linked oligosaccharide biosynthetic process"/>
    <property type="evidence" value="ECO:0007669"/>
    <property type="project" value="TreeGrafter"/>
</dbReference>
<dbReference type="AlphaFoldDB" id="A0A4Q9L4J4"/>
<dbReference type="InterPro" id="IPR001173">
    <property type="entry name" value="Glyco_trans_2-like"/>
</dbReference>
<keyword evidence="3 4" id="KW-0808">Transferase</keyword>
<dbReference type="Gene3D" id="3.90.550.10">
    <property type="entry name" value="Spore Coat Polysaccharide Biosynthesis Protein SpsA, Chain A"/>
    <property type="match status" value="1"/>
</dbReference>
<comment type="pathway">
    <text evidence="4">Protein modification; protein glycosylation.</text>
</comment>
<dbReference type="VEuPathDB" id="MicrosporidiaDB:CWI37_0491p0020"/>
<dbReference type="OrthoDB" id="2603at2759"/>
<evidence type="ECO:0000313" key="10">
    <source>
        <dbReference type="Proteomes" id="UP000292362"/>
    </source>
</evidence>
<evidence type="ECO:0000313" key="9">
    <source>
        <dbReference type="Proteomes" id="UP000292282"/>
    </source>
</evidence>
<protein>
    <recommendedName>
        <fullName evidence="4">Dolichol-phosphate mannosyltransferase subunit 1</fullName>
        <ecNumber evidence="4">2.4.1.83</ecNumber>
    </recommendedName>
</protein>
<keyword evidence="9" id="KW-1185">Reference proteome</keyword>
<keyword evidence="4" id="KW-0256">Endoplasmic reticulum</keyword>
<dbReference type="GO" id="GO:0004582">
    <property type="term" value="F:dolichyl-phosphate beta-D-mannosyltransferase activity"/>
    <property type="evidence" value="ECO:0007669"/>
    <property type="project" value="UniProtKB-UniRule"/>
</dbReference>
<dbReference type="FunFam" id="3.90.550.10:FF:000122">
    <property type="entry name" value="Dolichol-phosphate mannosyltransferase subunit 1"/>
    <property type="match status" value="1"/>
</dbReference>
<dbReference type="InterPro" id="IPR029044">
    <property type="entry name" value="Nucleotide-diphossugar_trans"/>
</dbReference>
<comment type="subunit">
    <text evidence="4">Component of the dolichol-phosphate mannose (DPM) synthase complex.</text>
</comment>
<dbReference type="PANTHER" id="PTHR43398:SF1">
    <property type="entry name" value="DOLICHOL-PHOSPHATE MANNOSYLTRANSFERASE SUBUNIT 1"/>
    <property type="match status" value="1"/>
</dbReference>
<dbReference type="CDD" id="cd06442">
    <property type="entry name" value="DPM1_like"/>
    <property type="match status" value="1"/>
</dbReference>
<comment type="function">
    <text evidence="4">Transfers mannose from GDP-mannose to dolichol monophosphate to form dolichol phosphate mannose (Dol-P-Man) which is the mannosyl donor in pathways leading to N-glycosylation, glycosyl phosphatidylinositol membrane anchoring, and O-mannosylation of proteins.</text>
</comment>
<organism evidence="6 10">
    <name type="scientific">Hamiltosporidium tvaerminnensis</name>
    <dbReference type="NCBI Taxonomy" id="1176355"/>
    <lineage>
        <taxon>Eukaryota</taxon>
        <taxon>Fungi</taxon>
        <taxon>Fungi incertae sedis</taxon>
        <taxon>Microsporidia</taxon>
        <taxon>Dubosqiidae</taxon>
        <taxon>Hamiltosporidium</taxon>
    </lineage>
</organism>
<dbReference type="EMBL" id="PITJ01000405">
    <property type="protein sequence ID" value="TBU02845.1"/>
    <property type="molecule type" value="Genomic_DNA"/>
</dbReference>
<dbReference type="Proteomes" id="UP000292282">
    <property type="component" value="Unassembled WGS sequence"/>
</dbReference>
<proteinExistence type="inferred from homology"/>
<comment type="subcellular location">
    <subcellularLocation>
        <location evidence="4">Endoplasmic reticulum</location>
    </subcellularLocation>
</comment>
<dbReference type="VEuPathDB" id="MicrosporidiaDB:CWI37_0405p0030"/>
<dbReference type="EMBL" id="PITK01000015">
    <property type="protein sequence ID" value="TBU20856.1"/>
    <property type="molecule type" value="Genomic_DNA"/>
</dbReference>
<evidence type="ECO:0000256" key="1">
    <source>
        <dbReference type="ARBA" id="ARBA00006739"/>
    </source>
</evidence>
<dbReference type="STRING" id="1176355.A0A4Q9L4J4"/>
<dbReference type="EC" id="2.4.1.83" evidence="4"/>